<keyword evidence="4 5" id="KW-0472">Membrane</keyword>
<evidence type="ECO:0000256" key="1">
    <source>
        <dbReference type="ARBA" id="ARBA00004127"/>
    </source>
</evidence>
<dbReference type="RefSeq" id="WP_212695643.1">
    <property type="nucleotide sequence ID" value="NZ_CP058649.1"/>
</dbReference>
<evidence type="ECO:0000256" key="4">
    <source>
        <dbReference type="ARBA" id="ARBA00023136"/>
    </source>
</evidence>
<dbReference type="KEGG" id="vpy:HZI73_22805"/>
<protein>
    <submittedName>
        <fullName evidence="6">Isoprenylcysteine carboxylmethyltransferase family protein</fullName>
    </submittedName>
</protein>
<evidence type="ECO:0000256" key="3">
    <source>
        <dbReference type="ARBA" id="ARBA00022989"/>
    </source>
</evidence>
<feature type="transmembrane region" description="Helical" evidence="5">
    <location>
        <begin position="55"/>
        <end position="75"/>
    </location>
</feature>
<reference evidence="6" key="1">
    <citation type="submission" date="2020-07" db="EMBL/GenBank/DDBJ databases">
        <title>Vallitalea pronyensis genome.</title>
        <authorList>
            <person name="Postec A."/>
        </authorList>
    </citation>
    <scope>NUCLEOTIDE SEQUENCE</scope>
    <source>
        <strain evidence="6">FatNI3</strain>
    </source>
</reference>
<gene>
    <name evidence="6" type="ORF">HZI73_22805</name>
</gene>
<comment type="subcellular location">
    <subcellularLocation>
        <location evidence="1">Endomembrane system</location>
        <topology evidence="1">Multi-pass membrane protein</topology>
    </subcellularLocation>
</comment>
<dbReference type="InterPro" id="IPR007318">
    <property type="entry name" value="Phopholipid_MeTrfase"/>
</dbReference>
<evidence type="ECO:0000256" key="2">
    <source>
        <dbReference type="ARBA" id="ARBA00022692"/>
    </source>
</evidence>
<dbReference type="EMBL" id="CP058649">
    <property type="protein sequence ID" value="QUI24943.1"/>
    <property type="molecule type" value="Genomic_DNA"/>
</dbReference>
<keyword evidence="7" id="KW-1185">Reference proteome</keyword>
<evidence type="ECO:0000256" key="5">
    <source>
        <dbReference type="SAM" id="Phobius"/>
    </source>
</evidence>
<dbReference type="AlphaFoldDB" id="A0A8J8SIW5"/>
<feature type="transmembrane region" description="Helical" evidence="5">
    <location>
        <begin position="14"/>
        <end position="34"/>
    </location>
</feature>
<name>A0A8J8SIW5_9FIRM</name>
<feature type="transmembrane region" description="Helical" evidence="5">
    <location>
        <begin position="81"/>
        <end position="103"/>
    </location>
</feature>
<evidence type="ECO:0000313" key="6">
    <source>
        <dbReference type="EMBL" id="QUI24943.1"/>
    </source>
</evidence>
<dbReference type="Proteomes" id="UP000683246">
    <property type="component" value="Chromosome"/>
</dbReference>
<keyword evidence="2 5" id="KW-0812">Transmembrane</keyword>
<feature type="transmembrane region" description="Helical" evidence="5">
    <location>
        <begin position="129"/>
        <end position="154"/>
    </location>
</feature>
<proteinExistence type="predicted"/>
<keyword evidence="3 5" id="KW-1133">Transmembrane helix</keyword>
<organism evidence="6 7">
    <name type="scientific">Vallitalea pronyensis</name>
    <dbReference type="NCBI Taxonomy" id="1348613"/>
    <lineage>
        <taxon>Bacteria</taxon>
        <taxon>Bacillati</taxon>
        <taxon>Bacillota</taxon>
        <taxon>Clostridia</taxon>
        <taxon>Lachnospirales</taxon>
        <taxon>Vallitaleaceae</taxon>
        <taxon>Vallitalea</taxon>
    </lineage>
</organism>
<evidence type="ECO:0000313" key="7">
    <source>
        <dbReference type="Proteomes" id="UP000683246"/>
    </source>
</evidence>
<accession>A0A8J8SIW5</accession>
<dbReference type="GO" id="GO:0012505">
    <property type="term" value="C:endomembrane system"/>
    <property type="evidence" value="ECO:0007669"/>
    <property type="project" value="UniProtKB-SubCell"/>
</dbReference>
<dbReference type="Pfam" id="PF04191">
    <property type="entry name" value="PEMT"/>
    <property type="match status" value="1"/>
</dbReference>
<dbReference type="Gene3D" id="1.20.120.1630">
    <property type="match status" value="1"/>
</dbReference>
<sequence>MHLLPEHTLGLLNIWLYPLLYGMITMLVMVNISHAQKKKILTFPKAKKTKRGPQLSSIGFMFGKGLILYSVLVPIRSFNVYFYMGTVIYVLGLVLSVYAMWYFSKSDLSQPVTGGIYRLSRHPMQVMSFIMWFGIAIVSQTFFMVILVVLYGVLSYPSLKAQENYCMKAYGASYNDYMKKTPRYLFF</sequence>